<evidence type="ECO:0000313" key="2">
    <source>
        <dbReference type="EMBL" id="WCT14067.1"/>
    </source>
</evidence>
<feature type="region of interest" description="Disordered" evidence="1">
    <location>
        <begin position="27"/>
        <end position="57"/>
    </location>
</feature>
<protein>
    <recommendedName>
        <fullName evidence="4">Paeninodin family lasso peptide</fullName>
    </recommendedName>
</protein>
<reference evidence="2 3" key="1">
    <citation type="submission" date="2023-02" db="EMBL/GenBank/DDBJ databases">
        <title>Genome sequence of Mucilaginibacter jinjuensis strain KACC 16571.</title>
        <authorList>
            <person name="Kim S."/>
            <person name="Heo J."/>
            <person name="Kwon S.-W."/>
        </authorList>
    </citation>
    <scope>NUCLEOTIDE SEQUENCE [LARGE SCALE GENOMIC DNA]</scope>
    <source>
        <strain evidence="2 3">KACC 16571</strain>
    </source>
</reference>
<accession>A0ABY7TEM2</accession>
<sequence>MKNKEENKSTNKKEWITPLIEIISKDAIEGGKHHGATENHSGYKLPSNPGQTTNGYS</sequence>
<dbReference type="EMBL" id="CP117167">
    <property type="protein sequence ID" value="WCT14067.1"/>
    <property type="molecule type" value="Genomic_DNA"/>
</dbReference>
<evidence type="ECO:0008006" key="4">
    <source>
        <dbReference type="Google" id="ProtNLM"/>
    </source>
</evidence>
<dbReference type="RefSeq" id="WP_273632370.1">
    <property type="nucleotide sequence ID" value="NZ_CP117167.1"/>
</dbReference>
<dbReference type="Proteomes" id="UP001216139">
    <property type="component" value="Chromosome"/>
</dbReference>
<keyword evidence="3" id="KW-1185">Reference proteome</keyword>
<proteinExistence type="predicted"/>
<feature type="compositionally biased region" description="Basic and acidic residues" evidence="1">
    <location>
        <begin position="27"/>
        <end position="37"/>
    </location>
</feature>
<feature type="compositionally biased region" description="Polar residues" evidence="1">
    <location>
        <begin position="48"/>
        <end position="57"/>
    </location>
</feature>
<gene>
    <name evidence="2" type="ORF">PQO05_08980</name>
</gene>
<evidence type="ECO:0000256" key="1">
    <source>
        <dbReference type="SAM" id="MobiDB-lite"/>
    </source>
</evidence>
<organism evidence="2 3">
    <name type="scientific">Mucilaginibacter jinjuensis</name>
    <dbReference type="NCBI Taxonomy" id="1176721"/>
    <lineage>
        <taxon>Bacteria</taxon>
        <taxon>Pseudomonadati</taxon>
        <taxon>Bacteroidota</taxon>
        <taxon>Sphingobacteriia</taxon>
        <taxon>Sphingobacteriales</taxon>
        <taxon>Sphingobacteriaceae</taxon>
        <taxon>Mucilaginibacter</taxon>
    </lineage>
</organism>
<evidence type="ECO:0000313" key="3">
    <source>
        <dbReference type="Proteomes" id="UP001216139"/>
    </source>
</evidence>
<name>A0ABY7TEM2_9SPHI</name>